<gene>
    <name evidence="1" type="ORF">Pyn_17491</name>
</gene>
<proteinExistence type="predicted"/>
<evidence type="ECO:0000313" key="1">
    <source>
        <dbReference type="EMBL" id="PQQ07089.1"/>
    </source>
</evidence>
<comment type="caution">
    <text evidence="1">The sequence shown here is derived from an EMBL/GenBank/DDBJ whole genome shotgun (WGS) entry which is preliminary data.</text>
</comment>
<evidence type="ECO:0000313" key="2">
    <source>
        <dbReference type="Proteomes" id="UP000250321"/>
    </source>
</evidence>
<reference evidence="1 2" key="1">
    <citation type="submission" date="2018-02" db="EMBL/GenBank/DDBJ databases">
        <title>Draft genome of wild Prunus yedoensis var. nudiflora.</title>
        <authorList>
            <person name="Baek S."/>
            <person name="Kim J.-H."/>
            <person name="Choi K."/>
            <person name="Kim G.-B."/>
            <person name="Cho A."/>
            <person name="Jang H."/>
            <person name="Shin C.-H."/>
            <person name="Yu H.-J."/>
            <person name="Mun J.-H."/>
        </authorList>
    </citation>
    <scope>NUCLEOTIDE SEQUENCE [LARGE SCALE GENOMIC DNA]</scope>
    <source>
        <strain evidence="2">cv. Jeju island</strain>
        <tissue evidence="1">Leaf</tissue>
    </source>
</reference>
<dbReference type="OrthoDB" id="10574910at2759"/>
<protein>
    <submittedName>
        <fullName evidence="1">Uncharacterized protein</fullName>
    </submittedName>
</protein>
<dbReference type="EMBL" id="PJQY01000897">
    <property type="protein sequence ID" value="PQQ07089.1"/>
    <property type="molecule type" value="Genomic_DNA"/>
</dbReference>
<sequence>MPRRTRQRSLTRATEARQWIPAVGSRLRKPVRGSGAVVVPTRYGPERGGVLSDGGSGRQWLIDDKELQRALSSYNELQLEAVHLLMYLFTPIQHQEDR</sequence>
<dbReference type="AlphaFoldDB" id="A0A314YN84"/>
<keyword evidence="2" id="KW-1185">Reference proteome</keyword>
<dbReference type="Proteomes" id="UP000250321">
    <property type="component" value="Unassembled WGS sequence"/>
</dbReference>
<organism evidence="1 2">
    <name type="scientific">Prunus yedoensis var. nudiflora</name>
    <dbReference type="NCBI Taxonomy" id="2094558"/>
    <lineage>
        <taxon>Eukaryota</taxon>
        <taxon>Viridiplantae</taxon>
        <taxon>Streptophyta</taxon>
        <taxon>Embryophyta</taxon>
        <taxon>Tracheophyta</taxon>
        <taxon>Spermatophyta</taxon>
        <taxon>Magnoliopsida</taxon>
        <taxon>eudicotyledons</taxon>
        <taxon>Gunneridae</taxon>
        <taxon>Pentapetalae</taxon>
        <taxon>rosids</taxon>
        <taxon>fabids</taxon>
        <taxon>Rosales</taxon>
        <taxon>Rosaceae</taxon>
        <taxon>Amygdaloideae</taxon>
        <taxon>Amygdaleae</taxon>
        <taxon>Prunus</taxon>
    </lineage>
</organism>
<name>A0A314YN84_PRUYE</name>
<accession>A0A314YN84</accession>